<feature type="domain" description="B30.2/SPRY" evidence="2">
    <location>
        <begin position="1"/>
        <end position="182"/>
    </location>
</feature>
<dbReference type="InterPro" id="IPR003877">
    <property type="entry name" value="SPRY_dom"/>
</dbReference>
<dbReference type="InterPro" id="IPR043136">
    <property type="entry name" value="B30.2/SPRY_sf"/>
</dbReference>
<dbReference type="InterPro" id="IPR035766">
    <property type="entry name" value="SPRYD7"/>
</dbReference>
<dbReference type="STRING" id="34508.A0A4U5NCZ2"/>
<reference evidence="3 4" key="1">
    <citation type="journal article" date="2015" name="Genome Biol.">
        <title>Comparative genomics of Steinernema reveals deeply conserved gene regulatory networks.</title>
        <authorList>
            <person name="Dillman A.R."/>
            <person name="Macchietto M."/>
            <person name="Porter C.F."/>
            <person name="Rogers A."/>
            <person name="Williams B."/>
            <person name="Antoshechkin I."/>
            <person name="Lee M.M."/>
            <person name="Goodwin Z."/>
            <person name="Lu X."/>
            <person name="Lewis E.E."/>
            <person name="Goodrich-Blair H."/>
            <person name="Stock S.P."/>
            <person name="Adams B.J."/>
            <person name="Sternberg P.W."/>
            <person name="Mortazavi A."/>
        </authorList>
    </citation>
    <scope>NUCLEOTIDE SEQUENCE [LARGE SCALE GENOMIC DNA]</scope>
    <source>
        <strain evidence="3 4">ALL</strain>
    </source>
</reference>
<reference evidence="3 4" key="2">
    <citation type="journal article" date="2019" name="G3 (Bethesda)">
        <title>Hybrid Assembly of the Genome of the Entomopathogenic Nematode Steinernema carpocapsae Identifies the X-Chromosome.</title>
        <authorList>
            <person name="Serra L."/>
            <person name="Macchietto M."/>
            <person name="Macias-Munoz A."/>
            <person name="McGill C.J."/>
            <person name="Rodriguez I.M."/>
            <person name="Rodriguez B."/>
            <person name="Murad R."/>
            <person name="Mortazavi A."/>
        </authorList>
    </citation>
    <scope>NUCLEOTIDE SEQUENCE [LARGE SCALE GENOMIC DNA]</scope>
    <source>
        <strain evidence="3 4">ALL</strain>
    </source>
</reference>
<name>A0A4U5NCZ2_STECR</name>
<proteinExistence type="predicted"/>
<dbReference type="AlphaFoldDB" id="A0A4U5NCZ2"/>
<dbReference type="PROSITE" id="PS50188">
    <property type="entry name" value="B302_SPRY"/>
    <property type="match status" value="1"/>
</dbReference>
<dbReference type="PANTHER" id="PTHR20951">
    <property type="entry name" value="C13ORF1 PROTEIN-RELATED"/>
    <property type="match status" value="1"/>
</dbReference>
<dbReference type="EMBL" id="AZBU02000004">
    <property type="protein sequence ID" value="TKR80708.1"/>
    <property type="molecule type" value="Genomic_DNA"/>
</dbReference>
<evidence type="ECO:0000313" key="4">
    <source>
        <dbReference type="Proteomes" id="UP000298663"/>
    </source>
</evidence>
<comment type="caution">
    <text evidence="3">The sequence shown here is derived from an EMBL/GenBank/DDBJ whole genome shotgun (WGS) entry which is preliminary data.</text>
</comment>
<protein>
    <recommendedName>
        <fullName evidence="1">SPRY domain-containing protein 7</fullName>
    </recommendedName>
</protein>
<sequence>MNPFRMCLDCFQGPSFTQTQSYAQFRDEAQTVKLDTSHMGSEVVILKNGTRICGTGAALATAPIVQNKAFFQVNVQQTGTWGIGVANRSVDLNKVPLSENSWTLNNAGELRGGGAVIGKADEEITIEEGDSIGIAFDHIELSFYKNGVRLPNAVTTVRGQVFPVVYVDDSAILDVKFRSFSIDVPAGFEEIMLEQTLL</sequence>
<dbReference type="Gene3D" id="2.60.120.920">
    <property type="match status" value="1"/>
</dbReference>
<dbReference type="Pfam" id="PF00622">
    <property type="entry name" value="SPRY"/>
    <property type="match status" value="1"/>
</dbReference>
<dbReference type="InterPro" id="IPR001870">
    <property type="entry name" value="B30.2/SPRY"/>
</dbReference>
<dbReference type="PANTHER" id="PTHR20951:SF2">
    <property type="entry name" value="SPRY DOMAIN-CONTAINING PROTEIN 7"/>
    <property type="match status" value="1"/>
</dbReference>
<keyword evidence="4" id="KW-1185">Reference proteome</keyword>
<dbReference type="InterPro" id="IPR013320">
    <property type="entry name" value="ConA-like_dom_sf"/>
</dbReference>
<dbReference type="OrthoDB" id="40953at2759"/>
<dbReference type="Proteomes" id="UP000298663">
    <property type="component" value="Unassembled WGS sequence"/>
</dbReference>
<evidence type="ECO:0000313" key="3">
    <source>
        <dbReference type="EMBL" id="TKR80708.1"/>
    </source>
</evidence>
<organism evidence="3 4">
    <name type="scientific">Steinernema carpocapsae</name>
    <name type="common">Entomopathogenic nematode</name>
    <dbReference type="NCBI Taxonomy" id="34508"/>
    <lineage>
        <taxon>Eukaryota</taxon>
        <taxon>Metazoa</taxon>
        <taxon>Ecdysozoa</taxon>
        <taxon>Nematoda</taxon>
        <taxon>Chromadorea</taxon>
        <taxon>Rhabditida</taxon>
        <taxon>Tylenchina</taxon>
        <taxon>Panagrolaimomorpha</taxon>
        <taxon>Strongyloidoidea</taxon>
        <taxon>Steinernematidae</taxon>
        <taxon>Steinernema</taxon>
    </lineage>
</organism>
<dbReference type="CDD" id="cd12880">
    <property type="entry name" value="SPRYD7"/>
    <property type="match status" value="1"/>
</dbReference>
<gene>
    <name evidence="3" type="ORF">L596_014737</name>
</gene>
<evidence type="ECO:0000256" key="1">
    <source>
        <dbReference type="ARBA" id="ARBA00021772"/>
    </source>
</evidence>
<dbReference type="SMART" id="SM00449">
    <property type="entry name" value="SPRY"/>
    <property type="match status" value="1"/>
</dbReference>
<accession>A0A4U5NCZ2</accession>
<dbReference type="SUPFAM" id="SSF49899">
    <property type="entry name" value="Concanavalin A-like lectins/glucanases"/>
    <property type="match status" value="1"/>
</dbReference>
<evidence type="ECO:0000259" key="2">
    <source>
        <dbReference type="PROSITE" id="PS50188"/>
    </source>
</evidence>